<evidence type="ECO:0000313" key="1">
    <source>
        <dbReference type="EMBL" id="CAF1927442.1"/>
    </source>
</evidence>
<name>A0A816KXV5_BRANA</name>
<feature type="non-terminal residue" evidence="1">
    <location>
        <position position="77"/>
    </location>
</feature>
<proteinExistence type="predicted"/>
<sequence>MVESFSSPLIAEAITIRSTLCMALTLEFFSALKVLSNSLTLIRTISGNFQSKEIIGIVNNIRSISFGFTAKSFYHVS</sequence>
<reference evidence="1" key="1">
    <citation type="submission" date="2021-01" db="EMBL/GenBank/DDBJ databases">
        <authorList>
            <consortium name="Genoscope - CEA"/>
            <person name="William W."/>
        </authorList>
    </citation>
    <scope>NUCLEOTIDE SEQUENCE</scope>
</reference>
<protein>
    <submittedName>
        <fullName evidence="1">(rape) hypothetical protein</fullName>
    </submittedName>
</protein>
<organism evidence="1">
    <name type="scientific">Brassica napus</name>
    <name type="common">Rape</name>
    <dbReference type="NCBI Taxonomy" id="3708"/>
    <lineage>
        <taxon>Eukaryota</taxon>
        <taxon>Viridiplantae</taxon>
        <taxon>Streptophyta</taxon>
        <taxon>Embryophyta</taxon>
        <taxon>Tracheophyta</taxon>
        <taxon>Spermatophyta</taxon>
        <taxon>Magnoliopsida</taxon>
        <taxon>eudicotyledons</taxon>
        <taxon>Gunneridae</taxon>
        <taxon>Pentapetalae</taxon>
        <taxon>rosids</taxon>
        <taxon>malvids</taxon>
        <taxon>Brassicales</taxon>
        <taxon>Brassicaceae</taxon>
        <taxon>Brassiceae</taxon>
        <taxon>Brassica</taxon>
    </lineage>
</organism>
<dbReference type="Proteomes" id="UP001295469">
    <property type="component" value="Chromosome C05"/>
</dbReference>
<dbReference type="EMBL" id="HG994369">
    <property type="protein sequence ID" value="CAF1927442.1"/>
    <property type="molecule type" value="Genomic_DNA"/>
</dbReference>
<accession>A0A816KXV5</accession>
<gene>
    <name evidence="1" type="ORF">DARMORV10_C05P20040.1</name>
</gene>
<dbReference type="AlphaFoldDB" id="A0A816KXV5"/>